<dbReference type="GO" id="GO:0005886">
    <property type="term" value="C:plasma membrane"/>
    <property type="evidence" value="ECO:0007669"/>
    <property type="project" value="UniProtKB-SubCell"/>
</dbReference>
<dbReference type="PANTHER" id="PTHR23502">
    <property type="entry name" value="MAJOR FACILITATOR SUPERFAMILY"/>
    <property type="match status" value="1"/>
</dbReference>
<reference evidence="12" key="1">
    <citation type="submission" date="2016-09" db="EMBL/GenBank/DDBJ databases">
        <authorList>
            <person name="Varghese N."/>
            <person name="Submissions S."/>
        </authorList>
    </citation>
    <scope>NUCLEOTIDE SEQUENCE [LARGE SCALE GENOMIC DNA]</scope>
    <source>
        <strain evidence="12">JS23</strain>
    </source>
</reference>
<dbReference type="PROSITE" id="PS50850">
    <property type="entry name" value="MFS"/>
    <property type="match status" value="1"/>
</dbReference>
<keyword evidence="7 8" id="KW-0472">Membrane</keyword>
<comment type="similarity">
    <text evidence="2 8">Belongs to the major facilitator superfamily. Bcr/CmlA family.</text>
</comment>
<accession>A0A1H2PVA8</accession>
<dbReference type="EMBL" id="FNLO01000015">
    <property type="protein sequence ID" value="SDV51209.1"/>
    <property type="molecule type" value="Genomic_DNA"/>
</dbReference>
<feature type="transmembrane region" description="Helical" evidence="8">
    <location>
        <begin position="73"/>
        <end position="96"/>
    </location>
</feature>
<evidence type="ECO:0000256" key="9">
    <source>
        <dbReference type="SAM" id="MobiDB-lite"/>
    </source>
</evidence>
<feature type="transmembrane region" description="Helical" evidence="8">
    <location>
        <begin position="45"/>
        <end position="64"/>
    </location>
</feature>
<organism evidence="11 12">
    <name type="scientific">Chitinasiproducens palmae</name>
    <dbReference type="NCBI Taxonomy" id="1770053"/>
    <lineage>
        <taxon>Bacteria</taxon>
        <taxon>Pseudomonadati</taxon>
        <taxon>Pseudomonadota</taxon>
        <taxon>Betaproteobacteria</taxon>
        <taxon>Burkholderiales</taxon>
        <taxon>Burkholderiaceae</taxon>
        <taxon>Chitinasiproducens</taxon>
    </lineage>
</organism>
<sequence>MPSYPLMVLILGALACIAPMTIDAYLPAFGAIGRAFDLPAQQVQLTLGLYLLAYAGMTLLHGTLSDCFGRKRVLLVSLVLYALASVCAALAPNFAWLLAGRIGQGLTAGAGMVVGQAIINDCYKGAVAQRTMSYVVMVFGISPAFAPIIGGYVAAHAGWRGVFWLLVCLAVATAALCIWRLPETLAPGARQRFAGRVLLANYRKILRERAFVEMALSFGALFGGFAFLIGAAPDFVTRVLGLPETAFGWLFIPLVVGLLSGSFAAARLASRWSSARLIAAGYAVMAAGCAIDLGYTASTAAPVVPWAVAPIGVFSFGLSLAAPNMTLQALARVSGLSGMAASVLGFVQMIFFSVVSGWFAPLVYGDAFRLAVALAAGVAISGLGWAWASRGGAAQASGLGGDRGHGGHGEAAAARPVQHPDPGARVGAAIAAGNGAVDGASERA</sequence>
<dbReference type="GO" id="GO:0042910">
    <property type="term" value="F:xenobiotic transmembrane transporter activity"/>
    <property type="evidence" value="ECO:0007669"/>
    <property type="project" value="InterPro"/>
</dbReference>
<feature type="transmembrane region" description="Helical" evidence="8">
    <location>
        <begin position="277"/>
        <end position="297"/>
    </location>
</feature>
<feature type="transmembrane region" description="Helical" evidence="8">
    <location>
        <begin position="161"/>
        <end position="182"/>
    </location>
</feature>
<dbReference type="InterPro" id="IPR004812">
    <property type="entry name" value="Efflux_drug-R_Bcr/CmlA"/>
</dbReference>
<name>A0A1H2PVA8_9BURK</name>
<dbReference type="Pfam" id="PF07690">
    <property type="entry name" value="MFS_1"/>
    <property type="match status" value="1"/>
</dbReference>
<feature type="transmembrane region" description="Helical" evidence="8">
    <location>
        <begin position="333"/>
        <end position="355"/>
    </location>
</feature>
<dbReference type="Gene3D" id="1.20.1720.10">
    <property type="entry name" value="Multidrug resistance protein D"/>
    <property type="match status" value="1"/>
</dbReference>
<keyword evidence="5 8" id="KW-0812">Transmembrane</keyword>
<dbReference type="RefSeq" id="WP_235838065.1">
    <property type="nucleotide sequence ID" value="NZ_FNLO01000015.1"/>
</dbReference>
<feature type="transmembrane region" description="Helical" evidence="8">
    <location>
        <begin position="131"/>
        <end position="155"/>
    </location>
</feature>
<evidence type="ECO:0000256" key="1">
    <source>
        <dbReference type="ARBA" id="ARBA00004651"/>
    </source>
</evidence>
<keyword evidence="8" id="KW-0997">Cell inner membrane</keyword>
<keyword evidence="4" id="KW-1003">Cell membrane</keyword>
<dbReference type="GO" id="GO:1990961">
    <property type="term" value="P:xenobiotic detoxification by transmembrane export across the plasma membrane"/>
    <property type="evidence" value="ECO:0007669"/>
    <property type="project" value="InterPro"/>
</dbReference>
<feature type="region of interest" description="Disordered" evidence="9">
    <location>
        <begin position="398"/>
        <end position="426"/>
    </location>
</feature>
<dbReference type="STRING" id="1770053.SAMN05216551_115116"/>
<evidence type="ECO:0000256" key="3">
    <source>
        <dbReference type="ARBA" id="ARBA00022448"/>
    </source>
</evidence>
<dbReference type="NCBIfam" id="TIGR00710">
    <property type="entry name" value="efflux_Bcr_CflA"/>
    <property type="match status" value="1"/>
</dbReference>
<proteinExistence type="inferred from homology"/>
<feature type="transmembrane region" description="Helical" evidence="8">
    <location>
        <begin position="367"/>
        <end position="388"/>
    </location>
</feature>
<evidence type="ECO:0000256" key="8">
    <source>
        <dbReference type="RuleBase" id="RU365088"/>
    </source>
</evidence>
<dbReference type="SUPFAM" id="SSF103473">
    <property type="entry name" value="MFS general substrate transporter"/>
    <property type="match status" value="1"/>
</dbReference>
<keyword evidence="12" id="KW-1185">Reference proteome</keyword>
<evidence type="ECO:0000256" key="4">
    <source>
        <dbReference type="ARBA" id="ARBA00022475"/>
    </source>
</evidence>
<dbReference type="GO" id="GO:0015385">
    <property type="term" value="F:sodium:proton antiporter activity"/>
    <property type="evidence" value="ECO:0007669"/>
    <property type="project" value="TreeGrafter"/>
</dbReference>
<dbReference type="InterPro" id="IPR020846">
    <property type="entry name" value="MFS_dom"/>
</dbReference>
<dbReference type="Proteomes" id="UP000243719">
    <property type="component" value="Unassembled WGS sequence"/>
</dbReference>
<feature type="transmembrane region" description="Helical" evidence="8">
    <location>
        <begin position="303"/>
        <end position="321"/>
    </location>
</feature>
<gene>
    <name evidence="11" type="ORF">SAMN05216551_115116</name>
</gene>
<dbReference type="InterPro" id="IPR036259">
    <property type="entry name" value="MFS_trans_sf"/>
</dbReference>
<dbReference type="CDD" id="cd17320">
    <property type="entry name" value="MFS_MdfA_MDR_like"/>
    <property type="match status" value="1"/>
</dbReference>
<feature type="transmembrane region" description="Helical" evidence="8">
    <location>
        <begin position="246"/>
        <end position="265"/>
    </location>
</feature>
<evidence type="ECO:0000256" key="5">
    <source>
        <dbReference type="ARBA" id="ARBA00022692"/>
    </source>
</evidence>
<comment type="subcellular location">
    <subcellularLocation>
        <location evidence="8">Cell inner membrane</location>
        <topology evidence="8">Multi-pass membrane protein</topology>
    </subcellularLocation>
    <subcellularLocation>
        <location evidence="1">Cell membrane</location>
        <topology evidence="1">Multi-pass membrane protein</topology>
    </subcellularLocation>
</comment>
<keyword evidence="6 8" id="KW-1133">Transmembrane helix</keyword>
<feature type="transmembrane region" description="Helical" evidence="8">
    <location>
        <begin position="102"/>
        <end position="119"/>
    </location>
</feature>
<dbReference type="PANTHER" id="PTHR23502:SF132">
    <property type="entry name" value="POLYAMINE TRANSPORTER 2-RELATED"/>
    <property type="match status" value="1"/>
</dbReference>
<dbReference type="InterPro" id="IPR011701">
    <property type="entry name" value="MFS"/>
</dbReference>
<evidence type="ECO:0000256" key="6">
    <source>
        <dbReference type="ARBA" id="ARBA00022989"/>
    </source>
</evidence>
<feature type="transmembrane region" description="Helical" evidence="8">
    <location>
        <begin position="210"/>
        <end position="231"/>
    </location>
</feature>
<evidence type="ECO:0000256" key="7">
    <source>
        <dbReference type="ARBA" id="ARBA00023136"/>
    </source>
</evidence>
<dbReference type="AlphaFoldDB" id="A0A1H2PVA8"/>
<keyword evidence="3 8" id="KW-0813">Transport</keyword>
<evidence type="ECO:0000256" key="2">
    <source>
        <dbReference type="ARBA" id="ARBA00006236"/>
    </source>
</evidence>
<feature type="domain" description="Major facilitator superfamily (MFS) profile" evidence="10">
    <location>
        <begin position="1"/>
        <end position="390"/>
    </location>
</feature>
<comment type="caution">
    <text evidence="8">Lacks conserved residue(s) required for the propagation of feature annotation.</text>
</comment>
<protein>
    <recommendedName>
        <fullName evidence="8">Bcr/CflA family efflux transporter</fullName>
    </recommendedName>
</protein>
<evidence type="ECO:0000313" key="12">
    <source>
        <dbReference type="Proteomes" id="UP000243719"/>
    </source>
</evidence>
<evidence type="ECO:0000313" key="11">
    <source>
        <dbReference type="EMBL" id="SDV51209.1"/>
    </source>
</evidence>
<evidence type="ECO:0000259" key="10">
    <source>
        <dbReference type="PROSITE" id="PS50850"/>
    </source>
</evidence>